<feature type="compositionally biased region" description="Basic and acidic residues" evidence="1">
    <location>
        <begin position="7"/>
        <end position="17"/>
    </location>
</feature>
<name>A0A0F9MZ52_9ZZZZ</name>
<protein>
    <recommendedName>
        <fullName evidence="3">AAA+ ATPase domain-containing protein</fullName>
    </recommendedName>
</protein>
<proteinExistence type="predicted"/>
<sequence length="508" mass="56188">MESEYGSEERAPGHDSVEQPDESSRPPSMFRREDRDGGAGPAPSPDDGLAKDADGESITESLRNVAATLEADPPVASELERSFFPKQPRTLAEVGLSKAFLVDLTLKIMHYSGTPSTAQLMRRLGLGQAMVNQILTVLQEERLCEVLSQSDLYTGNYQYRLSERGTARVAEALKRTRYAGPVPVTADQYGEVIRAQEAHKQAPSRSHIKAILDEFVLAPEVADAVARALYSGKTTMLYGLSGNGKTRILERFAQGLEGAVLVPYALYAYGQVIRVFDPSIHEPVEEFADVNTVKDEGKLDRRWVLVRRPAVVLGAEIGPESLDLAYDPQARFYQAPPHIKAQGGVLVVDDLGRQKTEPKELMTRWLIPVERGSDSLSLITGEKLTVPFDVQLLFGTNQPIHQLVDDAILRRILYKVEIPSPGPQEFAEILCHLCRQRNVQMPEGAIEHVVERLYSQPGANPRAAYARDLVEIVVEGAAYDEREPVLDDESFERALRLFMSQRGSDGAA</sequence>
<accession>A0A0F9MZ52</accession>
<dbReference type="SUPFAM" id="SSF52540">
    <property type="entry name" value="P-loop containing nucleoside triphosphate hydrolases"/>
    <property type="match status" value="1"/>
</dbReference>
<dbReference type="InterPro" id="IPR027417">
    <property type="entry name" value="P-loop_NTPase"/>
</dbReference>
<dbReference type="Gene3D" id="3.40.50.300">
    <property type="entry name" value="P-loop containing nucleotide triphosphate hydrolases"/>
    <property type="match status" value="1"/>
</dbReference>
<dbReference type="AlphaFoldDB" id="A0A0F9MZ52"/>
<gene>
    <name evidence="2" type="ORF">LCGC14_1399420</name>
</gene>
<comment type="caution">
    <text evidence="2">The sequence shown here is derived from an EMBL/GenBank/DDBJ whole genome shotgun (WGS) entry which is preliminary data.</text>
</comment>
<dbReference type="EMBL" id="LAZR01009127">
    <property type="protein sequence ID" value="KKM74532.1"/>
    <property type="molecule type" value="Genomic_DNA"/>
</dbReference>
<evidence type="ECO:0000313" key="2">
    <source>
        <dbReference type="EMBL" id="KKM74532.1"/>
    </source>
</evidence>
<dbReference type="InterPro" id="IPR036390">
    <property type="entry name" value="WH_DNA-bd_sf"/>
</dbReference>
<organism evidence="2">
    <name type="scientific">marine sediment metagenome</name>
    <dbReference type="NCBI Taxonomy" id="412755"/>
    <lineage>
        <taxon>unclassified sequences</taxon>
        <taxon>metagenomes</taxon>
        <taxon>ecological metagenomes</taxon>
    </lineage>
</organism>
<evidence type="ECO:0000256" key="1">
    <source>
        <dbReference type="SAM" id="MobiDB-lite"/>
    </source>
</evidence>
<feature type="region of interest" description="Disordered" evidence="1">
    <location>
        <begin position="1"/>
        <end position="53"/>
    </location>
</feature>
<evidence type="ECO:0008006" key="3">
    <source>
        <dbReference type="Google" id="ProtNLM"/>
    </source>
</evidence>
<dbReference type="SUPFAM" id="SSF46785">
    <property type="entry name" value="Winged helix' DNA-binding domain"/>
    <property type="match status" value="1"/>
</dbReference>
<reference evidence="2" key="1">
    <citation type="journal article" date="2015" name="Nature">
        <title>Complex archaea that bridge the gap between prokaryotes and eukaryotes.</title>
        <authorList>
            <person name="Spang A."/>
            <person name="Saw J.H."/>
            <person name="Jorgensen S.L."/>
            <person name="Zaremba-Niedzwiedzka K."/>
            <person name="Martijn J."/>
            <person name="Lind A.E."/>
            <person name="van Eijk R."/>
            <person name="Schleper C."/>
            <person name="Guy L."/>
            <person name="Ettema T.J."/>
        </authorList>
    </citation>
    <scope>NUCLEOTIDE SEQUENCE</scope>
</reference>